<accession>A0A2W1F9F6</accession>
<evidence type="ECO:0000313" key="2">
    <source>
        <dbReference type="EMBL" id="KAF7570156.1"/>
    </source>
</evidence>
<reference evidence="3" key="3">
    <citation type="journal article" date="2022" name="bioRxiv">
        <title>A global pangenome for the wheat fungal pathogen Pyrenophora tritici-repentis and prediction of effector protein structural homology.</title>
        <authorList>
            <person name="Moolhuijzen P."/>
            <person name="See P.T."/>
            <person name="Shi G."/>
            <person name="Powell H.R."/>
            <person name="Cockram J."/>
            <person name="Jorgensen L.N."/>
            <person name="Benslimane H."/>
            <person name="Strelkov S.E."/>
            <person name="Turner J."/>
            <person name="Liu Z."/>
            <person name="Moffat C.S."/>
        </authorList>
    </citation>
    <scope>NUCLEOTIDE SEQUENCE</scope>
    <source>
        <strain evidence="3">86-124</strain>
    </source>
</reference>
<evidence type="ECO:0000313" key="4">
    <source>
        <dbReference type="Proteomes" id="UP000245464"/>
    </source>
</evidence>
<feature type="region of interest" description="Disordered" evidence="1">
    <location>
        <begin position="1"/>
        <end position="37"/>
    </location>
</feature>
<proteinExistence type="predicted"/>
<gene>
    <name evidence="3" type="ORF">Ptr86124_011080</name>
    <name evidence="2" type="ORF">PtrM4_101580</name>
</gene>
<dbReference type="Proteomes" id="UP000245464">
    <property type="component" value="Chromosome 5"/>
</dbReference>
<dbReference type="AlphaFoldDB" id="A0A2W1F9F6"/>
<keyword evidence="5" id="KW-1185">Reference proteome</keyword>
<name>A0A2W1F9F6_9PLEO</name>
<evidence type="ECO:0000313" key="5">
    <source>
        <dbReference type="Proteomes" id="UP000249757"/>
    </source>
</evidence>
<evidence type="ECO:0000313" key="3">
    <source>
        <dbReference type="EMBL" id="KAI1510042.1"/>
    </source>
</evidence>
<reference evidence="5" key="4">
    <citation type="journal article" date="2022" name="Microb. Genom.">
        <title>A global pangenome for the wheat fungal pathogen Pyrenophora tritici-repentis and prediction of effector protein structural homology.</title>
        <authorList>
            <person name="Moolhuijzen P.M."/>
            <person name="See P.T."/>
            <person name="Shi G."/>
            <person name="Powell H.R."/>
            <person name="Cockram J."/>
            <person name="Jorgensen L.N."/>
            <person name="Benslimane H."/>
            <person name="Strelkov S.E."/>
            <person name="Turner J."/>
            <person name="Liu Z."/>
            <person name="Moffat C.S."/>
        </authorList>
    </citation>
    <scope>NUCLEOTIDE SEQUENCE [LARGE SCALE GENOMIC DNA]</scope>
</reference>
<comment type="caution">
    <text evidence="2">The sequence shown here is derived from an EMBL/GenBank/DDBJ whole genome shotgun (WGS) entry which is preliminary data.</text>
</comment>
<dbReference type="EMBL" id="NQIK02000005">
    <property type="protein sequence ID" value="KAF7570156.1"/>
    <property type="molecule type" value="Genomic_DNA"/>
</dbReference>
<evidence type="ECO:0000256" key="1">
    <source>
        <dbReference type="SAM" id="MobiDB-lite"/>
    </source>
</evidence>
<reference evidence="3" key="2">
    <citation type="submission" date="2021-05" db="EMBL/GenBank/DDBJ databases">
        <authorList>
            <person name="Moolhuijzen P.M."/>
            <person name="Moffat C.S."/>
        </authorList>
    </citation>
    <scope>NUCLEOTIDE SEQUENCE</scope>
    <source>
        <strain evidence="3">86-124</strain>
    </source>
</reference>
<protein>
    <submittedName>
        <fullName evidence="2">Uncharacterized protein</fullName>
    </submittedName>
</protein>
<sequence length="155" mass="17460">MAPTTSSTKHQKPHSPAQSLASRYGVNPTRPSSANPATLVSSLQSSIGPHFLTIVETYTENLKADYEAHYKDILIEKEKLNEENKAKISKLVDRVSYLEDELSDQRVTLEVFREAHGILEVKHLILEKEHTGKKGAAEKLETIQKRLLGLVKDWE</sequence>
<dbReference type="EMBL" id="NRDI02000018">
    <property type="protein sequence ID" value="KAI1510042.1"/>
    <property type="molecule type" value="Genomic_DNA"/>
</dbReference>
<dbReference type="OrthoDB" id="10575088at2759"/>
<dbReference type="Proteomes" id="UP000249757">
    <property type="component" value="Unassembled WGS sequence"/>
</dbReference>
<reference evidence="2 4" key="1">
    <citation type="journal article" date="2018" name="BMC Genomics">
        <title>Comparative genomics of the wheat fungal pathogen Pyrenophora tritici-repentis reveals chromosomal variations and genome plasticity.</title>
        <authorList>
            <person name="Moolhuijzen P."/>
            <person name="See P.T."/>
            <person name="Hane J.K."/>
            <person name="Shi G."/>
            <person name="Liu Z."/>
            <person name="Oliver R.P."/>
            <person name="Moffat C.S."/>
        </authorList>
    </citation>
    <scope>NUCLEOTIDE SEQUENCE [LARGE SCALE GENOMIC DNA]</scope>
    <source>
        <strain evidence="2">M4</strain>
    </source>
</reference>
<organism evidence="2 4">
    <name type="scientific">Pyrenophora tritici-repentis</name>
    <dbReference type="NCBI Taxonomy" id="45151"/>
    <lineage>
        <taxon>Eukaryota</taxon>
        <taxon>Fungi</taxon>
        <taxon>Dikarya</taxon>
        <taxon>Ascomycota</taxon>
        <taxon>Pezizomycotina</taxon>
        <taxon>Dothideomycetes</taxon>
        <taxon>Pleosporomycetidae</taxon>
        <taxon>Pleosporales</taxon>
        <taxon>Pleosporineae</taxon>
        <taxon>Pleosporaceae</taxon>
        <taxon>Pyrenophora</taxon>
    </lineage>
</organism>